<evidence type="ECO:0000256" key="3">
    <source>
        <dbReference type="ARBA" id="ARBA00022679"/>
    </source>
</evidence>
<protein>
    <submittedName>
        <fullName evidence="8">Polyprenyl synthetase family protein</fullName>
    </submittedName>
</protein>
<accession>A0ABY4CHV8</accession>
<evidence type="ECO:0000256" key="5">
    <source>
        <dbReference type="ARBA" id="ARBA00022842"/>
    </source>
</evidence>
<dbReference type="CDD" id="cd00685">
    <property type="entry name" value="Trans_IPPS_HT"/>
    <property type="match status" value="1"/>
</dbReference>
<keyword evidence="6" id="KW-0414">Isoprene biosynthesis</keyword>
<dbReference type="PROSITE" id="PS00723">
    <property type="entry name" value="POLYPRENYL_SYNTHASE_1"/>
    <property type="match status" value="1"/>
</dbReference>
<dbReference type="PROSITE" id="PS00444">
    <property type="entry name" value="POLYPRENYL_SYNTHASE_2"/>
    <property type="match status" value="1"/>
</dbReference>
<sequence>MSEIDVTLYFKEKAKEIEQALDTYLSQMEMYPEVIYESMRYSLFAGGKRLRPILAIAVAETLGVSAMSAMPFACALEMIHTYSLIHDDLPCMDDDDYRRGKLTNHKVFGDGIAVLAGDALLTYAFELMAQSVPAGLEGIGLQMIRELGQAAGVHGMIGGQVADIINEGKTANERSLAFIHAHKTGALLTASVRMGAILAKADAHTLAALTIYAKNIGLAFQIVDDILDVVGEEEKLGKTVGADANLEKMTYPSLYGIEQSRQMVYQLTTDAIGQLQQIDCDTSLLQAIAVYLVARDH</sequence>
<dbReference type="SFLD" id="SFLDG01017">
    <property type="entry name" value="Polyprenyl_Transferase_Like"/>
    <property type="match status" value="1"/>
</dbReference>
<dbReference type="InterPro" id="IPR000092">
    <property type="entry name" value="Polyprenyl_synt"/>
</dbReference>
<keyword evidence="3 7" id="KW-0808">Transferase</keyword>
<dbReference type="Pfam" id="PF00348">
    <property type="entry name" value="polyprenyl_synt"/>
    <property type="match status" value="1"/>
</dbReference>
<dbReference type="InterPro" id="IPR033749">
    <property type="entry name" value="Polyprenyl_synt_CS"/>
</dbReference>
<dbReference type="RefSeq" id="WP_347436791.1">
    <property type="nucleotide sequence ID" value="NZ_CP089291.1"/>
</dbReference>
<evidence type="ECO:0000256" key="7">
    <source>
        <dbReference type="RuleBase" id="RU004466"/>
    </source>
</evidence>
<evidence type="ECO:0000256" key="1">
    <source>
        <dbReference type="ARBA" id="ARBA00001946"/>
    </source>
</evidence>
<evidence type="ECO:0000313" key="8">
    <source>
        <dbReference type="EMBL" id="UOF90103.1"/>
    </source>
</evidence>
<dbReference type="PANTHER" id="PTHR43281">
    <property type="entry name" value="FARNESYL DIPHOSPHATE SYNTHASE"/>
    <property type="match status" value="1"/>
</dbReference>
<dbReference type="SUPFAM" id="SSF48576">
    <property type="entry name" value="Terpenoid synthases"/>
    <property type="match status" value="1"/>
</dbReference>
<name>A0ABY4CHV8_9BACL</name>
<evidence type="ECO:0000313" key="9">
    <source>
        <dbReference type="Proteomes" id="UP000830167"/>
    </source>
</evidence>
<keyword evidence="9" id="KW-1185">Reference proteome</keyword>
<dbReference type="Proteomes" id="UP000830167">
    <property type="component" value="Chromosome"/>
</dbReference>
<comment type="cofactor">
    <cofactor evidence="1">
        <name>Mg(2+)</name>
        <dbReference type="ChEBI" id="CHEBI:18420"/>
    </cofactor>
</comment>
<organism evidence="8 9">
    <name type="scientific">Fodinisporobacter ferrooxydans</name>
    <dbReference type="NCBI Taxonomy" id="2901836"/>
    <lineage>
        <taxon>Bacteria</taxon>
        <taxon>Bacillati</taxon>
        <taxon>Bacillota</taxon>
        <taxon>Bacilli</taxon>
        <taxon>Bacillales</taxon>
        <taxon>Alicyclobacillaceae</taxon>
        <taxon>Fodinisporobacter</taxon>
    </lineage>
</organism>
<dbReference type="SFLD" id="SFLDS00005">
    <property type="entry name" value="Isoprenoid_Synthase_Type_I"/>
    <property type="match status" value="1"/>
</dbReference>
<dbReference type="Gene3D" id="1.10.600.10">
    <property type="entry name" value="Farnesyl Diphosphate Synthase"/>
    <property type="match status" value="1"/>
</dbReference>
<evidence type="ECO:0000256" key="2">
    <source>
        <dbReference type="ARBA" id="ARBA00006706"/>
    </source>
</evidence>
<keyword evidence="5" id="KW-0460">Magnesium</keyword>
<proteinExistence type="inferred from homology"/>
<dbReference type="NCBIfam" id="NF045485">
    <property type="entry name" value="FPPsyn"/>
    <property type="match status" value="1"/>
</dbReference>
<keyword evidence="4" id="KW-0479">Metal-binding</keyword>
<gene>
    <name evidence="8" type="ORF">LSG31_19910</name>
</gene>
<reference evidence="8" key="1">
    <citation type="submission" date="2021-12" db="EMBL/GenBank/DDBJ databases">
        <title>Alicyclobacillaceae gen. nov., sp. nov., isolated from chalcocite enrichment system.</title>
        <authorList>
            <person name="Jiang Z."/>
        </authorList>
    </citation>
    <scope>NUCLEOTIDE SEQUENCE</scope>
    <source>
        <strain evidence="8">MYW30-H2</strain>
    </source>
</reference>
<evidence type="ECO:0000256" key="4">
    <source>
        <dbReference type="ARBA" id="ARBA00022723"/>
    </source>
</evidence>
<evidence type="ECO:0000256" key="6">
    <source>
        <dbReference type="ARBA" id="ARBA00023229"/>
    </source>
</evidence>
<comment type="similarity">
    <text evidence="2 7">Belongs to the FPP/GGPP synthase family.</text>
</comment>
<dbReference type="InterPro" id="IPR053378">
    <property type="entry name" value="Prenyl_diphosphate_synthase"/>
</dbReference>
<dbReference type="PANTHER" id="PTHR43281:SF1">
    <property type="entry name" value="FARNESYL DIPHOSPHATE SYNTHASE"/>
    <property type="match status" value="1"/>
</dbReference>
<dbReference type="EMBL" id="CP089291">
    <property type="protein sequence ID" value="UOF90103.1"/>
    <property type="molecule type" value="Genomic_DNA"/>
</dbReference>
<dbReference type="InterPro" id="IPR008949">
    <property type="entry name" value="Isoprenoid_synthase_dom_sf"/>
</dbReference>